<evidence type="ECO:0000256" key="6">
    <source>
        <dbReference type="ARBA" id="ARBA00048117"/>
    </source>
</evidence>
<dbReference type="HAMAP" id="MF_01445">
    <property type="entry name" value="TsaD"/>
    <property type="match status" value="1"/>
</dbReference>
<dbReference type="FunFam" id="3.30.420.40:FF:000012">
    <property type="entry name" value="tRNA N6-adenosine threonylcarbamoyltransferase"/>
    <property type="match status" value="1"/>
</dbReference>
<dbReference type="Gene3D" id="3.30.420.40">
    <property type="match status" value="3"/>
</dbReference>
<comment type="cofactor">
    <cofactor evidence="7">
        <name>a divalent metal cation</name>
        <dbReference type="ChEBI" id="CHEBI:60240"/>
    </cofactor>
    <text evidence="7">Binds 1 divalent metal cation per subunit.</text>
</comment>
<keyword evidence="3 7" id="KW-0819">tRNA processing</keyword>
<proteinExistence type="inferred from homology"/>
<comment type="similarity">
    <text evidence="7">Belongs to the KAE1 / TsaD family.</text>
</comment>
<dbReference type="PROSITE" id="PS01016">
    <property type="entry name" value="GLYCOPROTEASE"/>
    <property type="match status" value="1"/>
</dbReference>
<dbReference type="PANTHER" id="PTHR11735:SF6">
    <property type="entry name" value="TRNA N6-ADENOSINE THREONYLCARBAMOYLTRANSFERASE, MITOCHONDRIAL"/>
    <property type="match status" value="1"/>
</dbReference>
<evidence type="ECO:0000256" key="2">
    <source>
        <dbReference type="ARBA" id="ARBA00022679"/>
    </source>
</evidence>
<organism evidence="9 10">
    <name type="scientific">Jaapia argillacea MUCL 33604</name>
    <dbReference type="NCBI Taxonomy" id="933084"/>
    <lineage>
        <taxon>Eukaryota</taxon>
        <taxon>Fungi</taxon>
        <taxon>Dikarya</taxon>
        <taxon>Basidiomycota</taxon>
        <taxon>Agaricomycotina</taxon>
        <taxon>Agaricomycetes</taxon>
        <taxon>Agaricomycetidae</taxon>
        <taxon>Jaapiales</taxon>
        <taxon>Jaapiaceae</taxon>
        <taxon>Jaapia</taxon>
    </lineage>
</organism>
<dbReference type="InterPro" id="IPR017860">
    <property type="entry name" value="Peptidase_M22_CS"/>
</dbReference>
<evidence type="ECO:0000259" key="8">
    <source>
        <dbReference type="Pfam" id="PF00814"/>
    </source>
</evidence>
<comment type="subcellular location">
    <subcellularLocation>
        <location evidence="7">Mitochondrion</location>
    </subcellularLocation>
</comment>
<evidence type="ECO:0000256" key="5">
    <source>
        <dbReference type="ARBA" id="ARBA00023315"/>
    </source>
</evidence>
<dbReference type="FunCoup" id="A0A067PSJ8">
    <property type="interactions" value="375"/>
</dbReference>
<dbReference type="InterPro" id="IPR017861">
    <property type="entry name" value="KAE1/TsaD"/>
</dbReference>
<dbReference type="GO" id="GO:0005739">
    <property type="term" value="C:mitochondrion"/>
    <property type="evidence" value="ECO:0007669"/>
    <property type="project" value="UniProtKB-SubCell"/>
</dbReference>
<dbReference type="InterPro" id="IPR000905">
    <property type="entry name" value="Gcp-like_dom"/>
</dbReference>
<protein>
    <recommendedName>
        <fullName evidence="1">N(6)-L-threonylcarbamoyladenine synthase</fullName>
        <ecNumber evidence="1">2.3.1.234</ecNumber>
    </recommendedName>
</protein>
<keyword evidence="10" id="KW-1185">Reference proteome</keyword>
<evidence type="ECO:0000256" key="7">
    <source>
        <dbReference type="HAMAP-Rule" id="MF_03179"/>
    </source>
</evidence>
<dbReference type="CDD" id="cd24134">
    <property type="entry name" value="ASKHA_NBD_OSGEPL1_QRI7_euk"/>
    <property type="match status" value="1"/>
</dbReference>
<dbReference type="GO" id="GO:0061711">
    <property type="term" value="F:tRNA N(6)-L-threonylcarbamoyladenine synthase activity"/>
    <property type="evidence" value="ECO:0007669"/>
    <property type="project" value="UniProtKB-EC"/>
</dbReference>
<dbReference type="SUPFAM" id="SSF53067">
    <property type="entry name" value="Actin-like ATPase domain"/>
    <property type="match status" value="2"/>
</dbReference>
<comment type="function">
    <text evidence="7">Required for the formation of a threonylcarbamoyl group on adenosine at position 37 (t(6)A37) in mitochondrial tRNAs that read codons beginning with adenine. Probably involved in the transfer of the threonylcarbamoyl moiety of threonylcarbamoyl-AMP (TC-AMP) to the N6 group of A37. Involved in mitochondrial genome maintenance.</text>
</comment>
<evidence type="ECO:0000256" key="4">
    <source>
        <dbReference type="ARBA" id="ARBA00022723"/>
    </source>
</evidence>
<dbReference type="OrthoDB" id="10259622at2759"/>
<evidence type="ECO:0000256" key="3">
    <source>
        <dbReference type="ARBA" id="ARBA00022694"/>
    </source>
</evidence>
<dbReference type="HOGENOM" id="CLU_023208_4_3_1"/>
<accession>A0A067PSJ8</accession>
<name>A0A067PSJ8_9AGAM</name>
<dbReference type="InParanoid" id="A0A067PSJ8"/>
<dbReference type="InterPro" id="IPR043129">
    <property type="entry name" value="ATPase_NBD"/>
</dbReference>
<dbReference type="EC" id="2.3.1.234" evidence="1"/>
<reference evidence="10" key="1">
    <citation type="journal article" date="2014" name="Proc. Natl. Acad. Sci. U.S.A.">
        <title>Extensive sampling of basidiomycete genomes demonstrates inadequacy of the white-rot/brown-rot paradigm for wood decay fungi.</title>
        <authorList>
            <person name="Riley R."/>
            <person name="Salamov A.A."/>
            <person name="Brown D.W."/>
            <person name="Nagy L.G."/>
            <person name="Floudas D."/>
            <person name="Held B.W."/>
            <person name="Levasseur A."/>
            <person name="Lombard V."/>
            <person name="Morin E."/>
            <person name="Otillar R."/>
            <person name="Lindquist E.A."/>
            <person name="Sun H."/>
            <person name="LaButti K.M."/>
            <person name="Schmutz J."/>
            <person name="Jabbour D."/>
            <person name="Luo H."/>
            <person name="Baker S.E."/>
            <person name="Pisabarro A.G."/>
            <person name="Walton J.D."/>
            <person name="Blanchette R.A."/>
            <person name="Henrissat B."/>
            <person name="Martin F."/>
            <person name="Cullen D."/>
            <person name="Hibbett D.S."/>
            <person name="Grigoriev I.V."/>
        </authorList>
    </citation>
    <scope>NUCLEOTIDE SEQUENCE [LARGE SCALE GENOMIC DNA]</scope>
    <source>
        <strain evidence="10">MUCL 33604</strain>
    </source>
</reference>
<keyword evidence="4 7" id="KW-0479">Metal-binding</keyword>
<dbReference type="Proteomes" id="UP000027265">
    <property type="component" value="Unassembled WGS sequence"/>
</dbReference>
<dbReference type="NCBIfam" id="TIGR00329">
    <property type="entry name" value="gcp_kae1"/>
    <property type="match status" value="1"/>
</dbReference>
<comment type="catalytic activity">
    <reaction evidence="6 7">
        <text>L-threonylcarbamoyladenylate + adenosine(37) in tRNA = N(6)-L-threonylcarbamoyladenosine(37) in tRNA + AMP + H(+)</text>
        <dbReference type="Rhea" id="RHEA:37059"/>
        <dbReference type="Rhea" id="RHEA-COMP:10162"/>
        <dbReference type="Rhea" id="RHEA-COMP:10163"/>
        <dbReference type="ChEBI" id="CHEBI:15378"/>
        <dbReference type="ChEBI" id="CHEBI:73682"/>
        <dbReference type="ChEBI" id="CHEBI:74411"/>
        <dbReference type="ChEBI" id="CHEBI:74418"/>
        <dbReference type="ChEBI" id="CHEBI:456215"/>
        <dbReference type="EC" id="2.3.1.234"/>
    </reaction>
</comment>
<keyword evidence="5 7" id="KW-0012">Acyltransferase</keyword>
<evidence type="ECO:0000256" key="1">
    <source>
        <dbReference type="ARBA" id="ARBA00012156"/>
    </source>
</evidence>
<gene>
    <name evidence="9" type="ORF">JAAARDRAFT_130097</name>
</gene>
<comment type="subunit">
    <text evidence="7">Homodimer.</text>
</comment>
<sequence length="422" mass="45965">MFTRAATRIPRTHILASNLLRITRRSFTVLGIESSADDTCAAIVTSDRQILSNVVVKQHDLHESFGGIHPFVAIEGHQKNLARAVRKALGDAKVAVWEVDGIAYTRGPGIGGCLSVGSNAAKTLAASLNKPLVGVHHMQAHALTPFLTTPLDSLPTYPFLTLLISGGHTLLLLSSSPTSFKVLATTCDESIGRVFDKVARMIGVPWGEKGLGASLEEFVSQHDDRDGTTAPEGWEEVAIPTFPIPMRGTLSFSYACLHSTLERYLSNHFPSSHPPSSPLYTPCLPHPIKLALARSFQSAAIGQLEEKLLLGLRWCKNEMNVDVRHVVISGGVASNLYLRRKLGETLRRISPDKDKPIELLFPPPALCTDNAVMIAWASMDRFLAGDHDDYSIELRSKWPIEELDLTSAKGSATSSASWPLRP</sequence>
<dbReference type="GO" id="GO:0072670">
    <property type="term" value="P:mitochondrial tRNA threonylcarbamoyladenosine modification"/>
    <property type="evidence" value="ECO:0007669"/>
    <property type="project" value="TreeGrafter"/>
</dbReference>
<dbReference type="PANTHER" id="PTHR11735">
    <property type="entry name" value="TRNA N6-ADENOSINE THREONYLCARBAMOYLTRANSFERASE"/>
    <property type="match status" value="1"/>
</dbReference>
<dbReference type="AlphaFoldDB" id="A0A067PSJ8"/>
<dbReference type="STRING" id="933084.A0A067PSJ8"/>
<keyword evidence="7" id="KW-0496">Mitochondrion</keyword>
<dbReference type="GO" id="GO:0046872">
    <property type="term" value="F:metal ion binding"/>
    <property type="evidence" value="ECO:0007669"/>
    <property type="project" value="UniProtKB-KW"/>
</dbReference>
<evidence type="ECO:0000313" key="9">
    <source>
        <dbReference type="EMBL" id="KDQ57719.1"/>
    </source>
</evidence>
<dbReference type="EMBL" id="KL197719">
    <property type="protein sequence ID" value="KDQ57719.1"/>
    <property type="molecule type" value="Genomic_DNA"/>
</dbReference>
<dbReference type="PRINTS" id="PR00789">
    <property type="entry name" value="OSIALOPTASE"/>
</dbReference>
<dbReference type="Pfam" id="PF00814">
    <property type="entry name" value="TsaD"/>
    <property type="match status" value="1"/>
</dbReference>
<evidence type="ECO:0000313" key="10">
    <source>
        <dbReference type="Proteomes" id="UP000027265"/>
    </source>
</evidence>
<feature type="domain" description="Gcp-like" evidence="8">
    <location>
        <begin position="49"/>
        <end position="376"/>
    </location>
</feature>
<keyword evidence="2 7" id="KW-0808">Transferase</keyword>
<dbReference type="InterPro" id="IPR022450">
    <property type="entry name" value="TsaD"/>
</dbReference>